<evidence type="ECO:0000256" key="2">
    <source>
        <dbReference type="ARBA" id="ARBA00008892"/>
    </source>
</evidence>
<evidence type="ECO:0000256" key="9">
    <source>
        <dbReference type="ARBA" id="ARBA00023065"/>
    </source>
</evidence>
<sequence>MPQMSPMSWLLLMIYFILLLILFAMVNYSVCDPMIPDKVPSLELCLNYWKW</sequence>
<keyword evidence="5 12" id="KW-0138">CF(0)</keyword>
<organism evidence="13">
    <name type="scientific">Histeroidea sp. 3 KM-2017</name>
    <dbReference type="NCBI Taxonomy" id="2219436"/>
    <lineage>
        <taxon>Eukaryota</taxon>
        <taxon>Metazoa</taxon>
        <taxon>Ecdysozoa</taxon>
        <taxon>Arthropoda</taxon>
        <taxon>Hexapoda</taxon>
        <taxon>Insecta</taxon>
        <taxon>Pterygota</taxon>
        <taxon>Neoptera</taxon>
        <taxon>Endopterygota</taxon>
        <taxon>Coleoptera</taxon>
        <taxon>Polyphaga</taxon>
        <taxon>Staphyliniformia</taxon>
    </lineage>
</organism>
<comment type="similarity">
    <text evidence="2 12">Belongs to the ATPase protein 8 family.</text>
</comment>
<evidence type="ECO:0000256" key="6">
    <source>
        <dbReference type="ARBA" id="ARBA00022692"/>
    </source>
</evidence>
<dbReference type="GO" id="GO:0015078">
    <property type="term" value="F:proton transmembrane transporter activity"/>
    <property type="evidence" value="ECO:0007669"/>
    <property type="project" value="InterPro"/>
</dbReference>
<comment type="subunit">
    <text evidence="3">F-type ATPases have 2 components, CF(1) - the catalytic core - and CF(0) - the membrane proton channel.</text>
</comment>
<evidence type="ECO:0000256" key="3">
    <source>
        <dbReference type="ARBA" id="ARBA00011291"/>
    </source>
</evidence>
<evidence type="ECO:0000256" key="4">
    <source>
        <dbReference type="ARBA" id="ARBA00022448"/>
    </source>
</evidence>
<keyword evidence="9 12" id="KW-0406">Ion transport</keyword>
<keyword evidence="6 12" id="KW-0812">Transmembrane</keyword>
<reference evidence="13" key="1">
    <citation type="journal article" date="2018" name="J. ISSAAS">
        <title>The contribution of mitochondrial metagenomics to large-scale data mining and phylogenetic analysis of Coleoptera.</title>
        <authorList>
            <person name="Miller K."/>
            <person name="Linard B."/>
            <person name="Motyka M."/>
            <person name="Bocek M."/>
            <person name="Vogler A.P."/>
        </authorList>
    </citation>
    <scope>NUCLEOTIDE SEQUENCE</scope>
</reference>
<dbReference type="GO" id="GO:0031966">
    <property type="term" value="C:mitochondrial membrane"/>
    <property type="evidence" value="ECO:0007669"/>
    <property type="project" value="UniProtKB-SubCell"/>
</dbReference>
<keyword evidence="7 12" id="KW-0375">Hydrogen ion transport</keyword>
<keyword evidence="11" id="KW-0472">Membrane</keyword>
<proteinExistence type="inferred from homology"/>
<keyword evidence="10 12" id="KW-0496">Mitochondrion</keyword>
<dbReference type="GO" id="GO:0015986">
    <property type="term" value="P:proton motive force-driven ATP synthesis"/>
    <property type="evidence" value="ECO:0007669"/>
    <property type="project" value="InterPro"/>
</dbReference>
<dbReference type="AlphaFoldDB" id="A0A346RIE6"/>
<evidence type="ECO:0000313" key="13">
    <source>
        <dbReference type="EMBL" id="AXS65843.1"/>
    </source>
</evidence>
<evidence type="ECO:0000256" key="11">
    <source>
        <dbReference type="ARBA" id="ARBA00023136"/>
    </source>
</evidence>
<keyword evidence="4 12" id="KW-0813">Transport</keyword>
<evidence type="ECO:0000256" key="8">
    <source>
        <dbReference type="ARBA" id="ARBA00022989"/>
    </source>
</evidence>
<evidence type="ECO:0000256" key="12">
    <source>
        <dbReference type="RuleBase" id="RU003661"/>
    </source>
</evidence>
<geneLocation type="mitochondrion" evidence="13"/>
<dbReference type="Pfam" id="PF00895">
    <property type="entry name" value="ATP-synt_8"/>
    <property type="match status" value="1"/>
</dbReference>
<dbReference type="GO" id="GO:0045259">
    <property type="term" value="C:proton-transporting ATP synthase complex"/>
    <property type="evidence" value="ECO:0007669"/>
    <property type="project" value="UniProtKB-KW"/>
</dbReference>
<evidence type="ECO:0000256" key="1">
    <source>
        <dbReference type="ARBA" id="ARBA00004304"/>
    </source>
</evidence>
<gene>
    <name evidence="13" type="primary">atp8</name>
</gene>
<dbReference type="InterPro" id="IPR001421">
    <property type="entry name" value="ATP8_metazoa"/>
</dbReference>
<accession>A0A346RIE6</accession>
<protein>
    <recommendedName>
        <fullName evidence="12">ATP synthase complex subunit 8</fullName>
    </recommendedName>
</protein>
<dbReference type="EMBL" id="MG193445">
    <property type="protein sequence ID" value="AXS65843.1"/>
    <property type="molecule type" value="Genomic_DNA"/>
</dbReference>
<keyword evidence="8" id="KW-1133">Transmembrane helix</keyword>
<evidence type="ECO:0000256" key="7">
    <source>
        <dbReference type="ARBA" id="ARBA00022781"/>
    </source>
</evidence>
<name>A0A346RIE6_9COLE</name>
<evidence type="ECO:0000256" key="5">
    <source>
        <dbReference type="ARBA" id="ARBA00022547"/>
    </source>
</evidence>
<comment type="subcellular location">
    <subcellularLocation>
        <location evidence="1 12">Mitochondrion membrane</location>
        <topology evidence="1 12">Single-pass membrane protein</topology>
    </subcellularLocation>
</comment>
<evidence type="ECO:0000256" key="10">
    <source>
        <dbReference type="ARBA" id="ARBA00023128"/>
    </source>
</evidence>